<dbReference type="SUPFAM" id="SSF109604">
    <property type="entry name" value="HD-domain/PDEase-like"/>
    <property type="match status" value="1"/>
</dbReference>
<comment type="caution">
    <text evidence="3">The sequence shown here is derived from an EMBL/GenBank/DDBJ whole genome shotgun (WGS) entry which is preliminary data.</text>
</comment>
<dbReference type="InterPro" id="IPR003607">
    <property type="entry name" value="HD/PDEase_dom"/>
</dbReference>
<dbReference type="SMART" id="SM00471">
    <property type="entry name" value="HDc"/>
    <property type="match status" value="1"/>
</dbReference>
<keyword evidence="1" id="KW-0812">Transmembrane</keyword>
<dbReference type="PANTHER" id="PTHR45228">
    <property type="entry name" value="CYCLIC DI-GMP PHOSPHODIESTERASE TM_0186-RELATED"/>
    <property type="match status" value="1"/>
</dbReference>
<dbReference type="SUPFAM" id="SSF53850">
    <property type="entry name" value="Periplasmic binding protein-like II"/>
    <property type="match status" value="2"/>
</dbReference>
<dbReference type="Pfam" id="PF00497">
    <property type="entry name" value="SBP_bac_3"/>
    <property type="match status" value="1"/>
</dbReference>
<dbReference type="InterPro" id="IPR001638">
    <property type="entry name" value="Solute-binding_3/MltF_N"/>
</dbReference>
<accession>A0ABX9KI71</accession>
<dbReference type="InterPro" id="IPR052020">
    <property type="entry name" value="Cyclic_di-GMP/3'3'-cGAMP_PDE"/>
</dbReference>
<dbReference type="Gene3D" id="1.10.3210.10">
    <property type="entry name" value="Hypothetical protein af1432"/>
    <property type="match status" value="1"/>
</dbReference>
<evidence type="ECO:0000259" key="2">
    <source>
        <dbReference type="PROSITE" id="PS51832"/>
    </source>
</evidence>
<dbReference type="Pfam" id="PF13487">
    <property type="entry name" value="HD_5"/>
    <property type="match status" value="1"/>
</dbReference>
<proteinExistence type="predicted"/>
<dbReference type="EMBL" id="QUAJ01000007">
    <property type="protein sequence ID" value="REI41861.1"/>
    <property type="molecule type" value="Genomic_DNA"/>
</dbReference>
<feature type="domain" description="HD-GYP" evidence="2">
    <location>
        <begin position="541"/>
        <end position="700"/>
    </location>
</feature>
<organism evidence="3 4">
    <name type="scientific">Psychrilyobacter piezotolerans</name>
    <dbReference type="NCBI Taxonomy" id="2293438"/>
    <lineage>
        <taxon>Bacteria</taxon>
        <taxon>Fusobacteriati</taxon>
        <taxon>Fusobacteriota</taxon>
        <taxon>Fusobacteriia</taxon>
        <taxon>Fusobacteriales</taxon>
        <taxon>Fusobacteriaceae</taxon>
        <taxon>Psychrilyobacter</taxon>
    </lineage>
</organism>
<dbReference type="SMART" id="SM00062">
    <property type="entry name" value="PBPb"/>
    <property type="match status" value="1"/>
</dbReference>
<evidence type="ECO:0000313" key="3">
    <source>
        <dbReference type="EMBL" id="REI41861.1"/>
    </source>
</evidence>
<evidence type="ECO:0000313" key="4">
    <source>
        <dbReference type="Proteomes" id="UP000263486"/>
    </source>
</evidence>
<dbReference type="CDD" id="cd00077">
    <property type="entry name" value="HDc"/>
    <property type="match status" value="1"/>
</dbReference>
<dbReference type="Proteomes" id="UP000263486">
    <property type="component" value="Unassembled WGS sequence"/>
</dbReference>
<name>A0ABX9KI71_9FUSO</name>
<gene>
    <name evidence="3" type="ORF">DYH56_05455</name>
</gene>
<dbReference type="InterPro" id="IPR037522">
    <property type="entry name" value="HD_GYP_dom"/>
</dbReference>
<protein>
    <submittedName>
        <fullName evidence="3">HD domain-containing protein</fullName>
    </submittedName>
</protein>
<keyword evidence="1" id="KW-0472">Membrane</keyword>
<evidence type="ECO:0000256" key="1">
    <source>
        <dbReference type="SAM" id="Phobius"/>
    </source>
</evidence>
<sequence>MKKYIMFLIIFFLGTNLYSQPDIDISQVSLSEKERTFLKKIGDKKIDVFIENSDNFLFFYDLEKNQRGLYPKIIQDMNYIFDLNLNIIPKEIFELSRLKEKGEGTIIFDMLEKNDLHNHYVFSKPIYNFNTAVMGQQDIKKISDLKDKKIIFLKGDKLYDDFMVKYGYLNITPVFAKNRKQVFENLNADESLLYIGEVEKNSNFIDLNNTVKLNFLLTEINSSLKFAVKKEYSPLKDIFNKLINLYNDKEKSQLIEIYLLQYKKNNIYFDSEEREFLSRLSKLQLVLLKDDNYFPYYSRDSKGNLKGLAIDYINSIKNILNKNIDIEYTVKEDKIYEESYTHKDFILPLLIKTPEREKKFLFPAPYYSFNLSVYNHKSAGFIDDISDLEKSTIAVIKGAYYFGYLKNNLDDATYIYTRSLAESVKLLREGKVDFLVGDMKTIENHLLGTKINDIKIAGVTDKTYEVSFAVNRDNPQLYSILNKIFSKLHIENKFLMKKWNADYAVFSGDYKVSIFILVISLGILSITLGSYRNVKNRKIALQKITLSLVTTLENANYYNDEDTGNHIRRVNEYSRLIAEKLRCNKNFIKDIGYYASLHDIGKIGVHDGILKKNGKLSEEEFKSMKEHVKIGYNLIKDANLPSMVENITLYHHEKWNGMGYLEGLKGEEIPLEARIAALSDVYDALRQKRSYKDGFTHEKS</sequence>
<keyword evidence="4" id="KW-1185">Reference proteome</keyword>
<reference evidence="3 4" key="1">
    <citation type="submission" date="2018-08" db="EMBL/GenBank/DDBJ databases">
        <title>Draft genome sequence of Psychrilyobacter sp. strain SD5 isolated from Black Sea water.</title>
        <authorList>
            <person name="Yadav S."/>
            <person name="Villanueva L."/>
            <person name="Damste J.S.S."/>
        </authorList>
    </citation>
    <scope>NUCLEOTIDE SEQUENCE [LARGE SCALE GENOMIC DNA]</scope>
    <source>
        <strain evidence="3 4">SD5</strain>
    </source>
</reference>
<keyword evidence="1" id="KW-1133">Transmembrane helix</keyword>
<feature type="transmembrane region" description="Helical" evidence="1">
    <location>
        <begin position="512"/>
        <end position="531"/>
    </location>
</feature>
<dbReference type="RefSeq" id="WP_114641857.1">
    <property type="nucleotide sequence ID" value="NZ_JAACIO010000006.1"/>
</dbReference>
<dbReference type="Gene3D" id="3.40.190.10">
    <property type="entry name" value="Periplasmic binding protein-like II"/>
    <property type="match status" value="4"/>
</dbReference>
<dbReference type="CDD" id="cd01007">
    <property type="entry name" value="PBP2_BvgS_HisK_like"/>
    <property type="match status" value="1"/>
</dbReference>
<dbReference type="PANTHER" id="PTHR45228:SF8">
    <property type="entry name" value="TWO-COMPONENT RESPONSE REGULATOR-RELATED"/>
    <property type="match status" value="1"/>
</dbReference>
<dbReference type="PROSITE" id="PS51832">
    <property type="entry name" value="HD_GYP"/>
    <property type="match status" value="1"/>
</dbReference>